<evidence type="ECO:0000256" key="1">
    <source>
        <dbReference type="SAM" id="Coils"/>
    </source>
</evidence>
<reference evidence="2" key="1">
    <citation type="submission" date="2020-07" db="EMBL/GenBank/DDBJ databases">
        <authorList>
            <person name="Lin J."/>
        </authorList>
    </citation>
    <scope>NUCLEOTIDE SEQUENCE</scope>
</reference>
<accession>A0A6V7PKQ7</accession>
<keyword evidence="1" id="KW-0175">Coiled coil</keyword>
<protein>
    <submittedName>
        <fullName evidence="2">Uncharacterized protein</fullName>
    </submittedName>
</protein>
<dbReference type="GO" id="GO:0000977">
    <property type="term" value="F:RNA polymerase II transcription regulatory region sequence-specific DNA binding"/>
    <property type="evidence" value="ECO:0007669"/>
    <property type="project" value="TreeGrafter"/>
</dbReference>
<evidence type="ECO:0000313" key="2">
    <source>
        <dbReference type="EMBL" id="CAD1831233.1"/>
    </source>
</evidence>
<feature type="coiled-coil region" evidence="1">
    <location>
        <begin position="31"/>
        <end position="58"/>
    </location>
</feature>
<dbReference type="GO" id="GO:0000981">
    <property type="term" value="F:DNA-binding transcription factor activity, RNA polymerase II-specific"/>
    <property type="evidence" value="ECO:0007669"/>
    <property type="project" value="TreeGrafter"/>
</dbReference>
<proteinExistence type="predicted"/>
<name>A0A6V7PKQ7_ANACO</name>
<organism evidence="2">
    <name type="scientific">Ananas comosus var. bracteatus</name>
    <name type="common">red pineapple</name>
    <dbReference type="NCBI Taxonomy" id="296719"/>
    <lineage>
        <taxon>Eukaryota</taxon>
        <taxon>Viridiplantae</taxon>
        <taxon>Streptophyta</taxon>
        <taxon>Embryophyta</taxon>
        <taxon>Tracheophyta</taxon>
        <taxon>Spermatophyta</taxon>
        <taxon>Magnoliopsida</taxon>
        <taxon>Liliopsida</taxon>
        <taxon>Poales</taxon>
        <taxon>Bromeliaceae</taxon>
        <taxon>Bromelioideae</taxon>
        <taxon>Ananas</taxon>
    </lineage>
</organism>
<dbReference type="EMBL" id="LR862149">
    <property type="protein sequence ID" value="CAD1831233.1"/>
    <property type="molecule type" value="Genomic_DNA"/>
</dbReference>
<dbReference type="AlphaFoldDB" id="A0A6V7PKQ7"/>
<dbReference type="InterPro" id="IPR015660">
    <property type="entry name" value="MASH1/Ascl1a-like"/>
</dbReference>
<gene>
    <name evidence="2" type="ORF">CB5_LOCUS14444</name>
</gene>
<dbReference type="GO" id="GO:0090575">
    <property type="term" value="C:RNA polymerase II transcription regulator complex"/>
    <property type="evidence" value="ECO:0007669"/>
    <property type="project" value="TreeGrafter"/>
</dbReference>
<dbReference type="PANTHER" id="PTHR13935">
    <property type="entry name" value="ACHAETE-SCUTE TRANSCRIPTION FACTOR-RELATED"/>
    <property type="match status" value="1"/>
</dbReference>
<sequence>MEEEKVAPPSLPSLKAAEAMEEDMLTQLDHLAEAESYIKTLRARIDKQKQRKELASATTKAAVKDNLGMPGVTATATKPGPAGLPVVEVWHQHTNLEVAVIVGSGLDKERLIFHKVIAVLEEEGAEVVNAGFSIVSDKIYHTFHSQVRGHQHMQKESKH</sequence>
<dbReference type="PANTHER" id="PTHR13935:SF46">
    <property type="entry name" value="TRANSCRIPTION FACTOR BHLH167-RELATED"/>
    <property type="match status" value="1"/>
</dbReference>